<evidence type="ECO:0000256" key="1">
    <source>
        <dbReference type="SAM" id="Phobius"/>
    </source>
</evidence>
<evidence type="ECO:0000313" key="3">
    <source>
        <dbReference type="EMBL" id="EJK46855.1"/>
    </source>
</evidence>
<sequence length="194" mass="20140">MKGLSQLIPITLALLTSSADALSWSLTGCSAGTFSDRNVDIECSGSSSCSLGDTAVASGTVYASDSFDDEEVTLNACVGSYCPGQAEIGAGSLCSEWLTPADGQSCGEKGNYDVYYEEKIPDESNIPSGLVSFVSQMVTIRMTLGDCSSSGYQLAYGMAGLVSVAIVGAALMKKKKDVEIENSFVQMGDRAAIV</sequence>
<keyword evidence="1" id="KW-1133">Transmembrane helix</keyword>
<accession>K0R3G8</accession>
<dbReference type="OMA" id="RNVDIEC"/>
<organism evidence="3 4">
    <name type="scientific">Thalassiosira oceanica</name>
    <name type="common">Marine diatom</name>
    <dbReference type="NCBI Taxonomy" id="159749"/>
    <lineage>
        <taxon>Eukaryota</taxon>
        <taxon>Sar</taxon>
        <taxon>Stramenopiles</taxon>
        <taxon>Ochrophyta</taxon>
        <taxon>Bacillariophyta</taxon>
        <taxon>Coscinodiscophyceae</taxon>
        <taxon>Thalassiosirophycidae</taxon>
        <taxon>Thalassiosirales</taxon>
        <taxon>Thalassiosiraceae</taxon>
        <taxon>Thalassiosira</taxon>
    </lineage>
</organism>
<dbReference type="Proteomes" id="UP000266841">
    <property type="component" value="Unassembled WGS sequence"/>
</dbReference>
<dbReference type="EMBL" id="AGNL01047496">
    <property type="protein sequence ID" value="EJK46855.1"/>
    <property type="molecule type" value="Genomic_DNA"/>
</dbReference>
<dbReference type="OrthoDB" id="53100at2759"/>
<keyword evidence="2" id="KW-0732">Signal</keyword>
<feature type="chain" id="PRO_5003838840" evidence="2">
    <location>
        <begin position="22"/>
        <end position="194"/>
    </location>
</feature>
<dbReference type="AlphaFoldDB" id="K0R3G8"/>
<feature type="signal peptide" evidence="2">
    <location>
        <begin position="1"/>
        <end position="21"/>
    </location>
</feature>
<reference evidence="3 4" key="1">
    <citation type="journal article" date="2012" name="Genome Biol.">
        <title>Genome and low-iron response of an oceanic diatom adapted to chronic iron limitation.</title>
        <authorList>
            <person name="Lommer M."/>
            <person name="Specht M."/>
            <person name="Roy A.S."/>
            <person name="Kraemer L."/>
            <person name="Andreson R."/>
            <person name="Gutowska M.A."/>
            <person name="Wolf J."/>
            <person name="Bergner S.V."/>
            <person name="Schilhabel M.B."/>
            <person name="Klostermeier U.C."/>
            <person name="Beiko R.G."/>
            <person name="Rosenstiel P."/>
            <person name="Hippler M."/>
            <person name="Laroche J."/>
        </authorList>
    </citation>
    <scope>NUCLEOTIDE SEQUENCE [LARGE SCALE GENOMIC DNA]</scope>
    <source>
        <strain evidence="3 4">CCMP1005</strain>
    </source>
</reference>
<comment type="caution">
    <text evidence="3">The sequence shown here is derived from an EMBL/GenBank/DDBJ whole genome shotgun (WGS) entry which is preliminary data.</text>
</comment>
<name>K0R3G8_THAOC</name>
<keyword evidence="4" id="KW-1185">Reference proteome</keyword>
<keyword evidence="1" id="KW-0812">Transmembrane</keyword>
<keyword evidence="1" id="KW-0472">Membrane</keyword>
<evidence type="ECO:0000256" key="2">
    <source>
        <dbReference type="SAM" id="SignalP"/>
    </source>
</evidence>
<protein>
    <submittedName>
        <fullName evidence="3">Uncharacterized protein</fullName>
    </submittedName>
</protein>
<dbReference type="eggNOG" id="ENOG502QZ45">
    <property type="taxonomic scope" value="Eukaryota"/>
</dbReference>
<proteinExistence type="predicted"/>
<evidence type="ECO:0000313" key="4">
    <source>
        <dbReference type="Proteomes" id="UP000266841"/>
    </source>
</evidence>
<feature type="transmembrane region" description="Helical" evidence="1">
    <location>
        <begin position="154"/>
        <end position="172"/>
    </location>
</feature>
<gene>
    <name evidence="3" type="ORF">THAOC_34455</name>
</gene>